<keyword evidence="8" id="KW-1185">Reference proteome</keyword>
<dbReference type="PANTHER" id="PTHR12681">
    <property type="entry name" value="ZINC FINGER-CONTAINING PROTEIN P48ZNF"/>
    <property type="match status" value="1"/>
</dbReference>
<dbReference type="Proteomes" id="UP000054097">
    <property type="component" value="Unassembled WGS sequence"/>
</dbReference>
<dbReference type="GO" id="GO:0008270">
    <property type="term" value="F:zinc ion binding"/>
    <property type="evidence" value="ECO:0007669"/>
    <property type="project" value="UniProtKB-KW"/>
</dbReference>
<evidence type="ECO:0000256" key="1">
    <source>
        <dbReference type="ARBA" id="ARBA00022723"/>
    </source>
</evidence>
<dbReference type="Pfam" id="PF00642">
    <property type="entry name" value="zf-CCCH"/>
    <property type="match status" value="1"/>
</dbReference>
<feature type="zinc finger region" description="C3H1-type" evidence="4">
    <location>
        <begin position="93"/>
        <end position="120"/>
    </location>
</feature>
<dbReference type="InterPro" id="IPR032378">
    <property type="entry name" value="ZC3H15/TMA46_C"/>
</dbReference>
<evidence type="ECO:0000259" key="6">
    <source>
        <dbReference type="PROSITE" id="PS50103"/>
    </source>
</evidence>
<evidence type="ECO:0000256" key="3">
    <source>
        <dbReference type="ARBA" id="ARBA00022833"/>
    </source>
</evidence>
<evidence type="ECO:0000313" key="7">
    <source>
        <dbReference type="EMBL" id="KIM21499.1"/>
    </source>
</evidence>
<organism evidence="7 8">
    <name type="scientific">Serendipita vermifera MAFF 305830</name>
    <dbReference type="NCBI Taxonomy" id="933852"/>
    <lineage>
        <taxon>Eukaryota</taxon>
        <taxon>Fungi</taxon>
        <taxon>Dikarya</taxon>
        <taxon>Basidiomycota</taxon>
        <taxon>Agaricomycotina</taxon>
        <taxon>Agaricomycetes</taxon>
        <taxon>Sebacinales</taxon>
        <taxon>Serendipitaceae</taxon>
        <taxon>Serendipita</taxon>
    </lineage>
</organism>
<dbReference type="PROSITE" id="PS50103">
    <property type="entry name" value="ZF_C3H1"/>
    <property type="match status" value="2"/>
</dbReference>
<evidence type="ECO:0000256" key="4">
    <source>
        <dbReference type="PROSITE-ProRule" id="PRU00723"/>
    </source>
</evidence>
<keyword evidence="1 4" id="KW-0479">Metal-binding</keyword>
<feature type="region of interest" description="Disordered" evidence="5">
    <location>
        <begin position="1"/>
        <end position="73"/>
    </location>
</feature>
<dbReference type="InterPro" id="IPR036855">
    <property type="entry name" value="Znf_CCCH_sf"/>
</dbReference>
<dbReference type="InterPro" id="IPR000571">
    <property type="entry name" value="Znf_CCCH"/>
</dbReference>
<evidence type="ECO:0000313" key="8">
    <source>
        <dbReference type="Proteomes" id="UP000054097"/>
    </source>
</evidence>
<feature type="compositionally biased region" description="Basic and acidic residues" evidence="5">
    <location>
        <begin position="260"/>
        <end position="270"/>
    </location>
</feature>
<feature type="region of interest" description="Disordered" evidence="5">
    <location>
        <begin position="260"/>
        <end position="283"/>
    </location>
</feature>
<feature type="domain" description="C3H1-type" evidence="6">
    <location>
        <begin position="164"/>
        <end position="201"/>
    </location>
</feature>
<dbReference type="Gene3D" id="6.20.400.10">
    <property type="match status" value="1"/>
</dbReference>
<feature type="compositionally biased region" description="Basic and acidic residues" evidence="5">
    <location>
        <begin position="53"/>
        <end position="73"/>
    </location>
</feature>
<name>A0A0C3AN96_SERVB</name>
<feature type="zinc finger region" description="C3H1-type" evidence="4">
    <location>
        <begin position="164"/>
        <end position="201"/>
    </location>
</feature>
<feature type="compositionally biased region" description="Basic and acidic residues" evidence="5">
    <location>
        <begin position="319"/>
        <end position="350"/>
    </location>
</feature>
<accession>A0A0C3AN96</accession>
<protein>
    <recommendedName>
        <fullName evidence="6">C3H1-type domain-containing protein</fullName>
    </recommendedName>
</protein>
<dbReference type="OrthoDB" id="278280at2759"/>
<dbReference type="HOGENOM" id="CLU_042870_1_0_1"/>
<proteinExistence type="predicted"/>
<keyword evidence="3 4" id="KW-0862">Zinc</keyword>
<dbReference type="PANTHER" id="PTHR12681:SF0">
    <property type="entry name" value="ZINC FINGER CCCH DOMAIN-CONTAINING PROTEIN 15"/>
    <property type="match status" value="1"/>
</dbReference>
<dbReference type="Pfam" id="PF16543">
    <property type="entry name" value="DFRP_C"/>
    <property type="match status" value="1"/>
</dbReference>
<sequence>MPPKKQNPPSSSKGAVDKTFGMKNKNKSAKVQKYVAQVQNEQSRAGKSPAALAKEKEKELRAKEKADEEKRKKEEAELFKPVQVAQKIPFGVDPKTVLCVYFKAGHCDKGNKCKFSHDPNIGRKVEKKDLYSDARTEKENDTMDKWDEEKLRNVVLSKAGNPRTTTDIVCKYFIEAIETQRFGWFWECPNGADCMYRHALPPGFVLKSQKKAMEEAAKADVISLEDFLEVERHKLGSNLTPVTPESFAEWKRTRLDKKTAEQEALKKTKEAQNAAGRVNGMSGRDLFDYRPEWFVDEEEDEDGEAADDSANDGGAGRGWDLEGMRRETNEAREREEAEERERIEKLREGMEAVGVAD</sequence>
<dbReference type="GO" id="GO:0002181">
    <property type="term" value="P:cytoplasmic translation"/>
    <property type="evidence" value="ECO:0007669"/>
    <property type="project" value="TreeGrafter"/>
</dbReference>
<dbReference type="AlphaFoldDB" id="A0A0C3AN96"/>
<reference evidence="8" key="2">
    <citation type="submission" date="2015-01" db="EMBL/GenBank/DDBJ databases">
        <title>Evolutionary Origins and Diversification of the Mycorrhizal Mutualists.</title>
        <authorList>
            <consortium name="DOE Joint Genome Institute"/>
            <consortium name="Mycorrhizal Genomics Consortium"/>
            <person name="Kohler A."/>
            <person name="Kuo A."/>
            <person name="Nagy L.G."/>
            <person name="Floudas D."/>
            <person name="Copeland A."/>
            <person name="Barry K.W."/>
            <person name="Cichocki N."/>
            <person name="Veneault-Fourrey C."/>
            <person name="LaButti K."/>
            <person name="Lindquist E.A."/>
            <person name="Lipzen A."/>
            <person name="Lundell T."/>
            <person name="Morin E."/>
            <person name="Murat C."/>
            <person name="Riley R."/>
            <person name="Ohm R."/>
            <person name="Sun H."/>
            <person name="Tunlid A."/>
            <person name="Henrissat B."/>
            <person name="Grigoriev I.V."/>
            <person name="Hibbett D.S."/>
            <person name="Martin F."/>
        </authorList>
    </citation>
    <scope>NUCLEOTIDE SEQUENCE [LARGE SCALE GENOMIC DNA]</scope>
    <source>
        <strain evidence="8">MAFF 305830</strain>
    </source>
</reference>
<dbReference type="SUPFAM" id="SSF90229">
    <property type="entry name" value="CCCH zinc finger"/>
    <property type="match status" value="1"/>
</dbReference>
<feature type="domain" description="C3H1-type" evidence="6">
    <location>
        <begin position="93"/>
        <end position="120"/>
    </location>
</feature>
<evidence type="ECO:0000256" key="5">
    <source>
        <dbReference type="SAM" id="MobiDB-lite"/>
    </source>
</evidence>
<dbReference type="GO" id="GO:0005829">
    <property type="term" value="C:cytosol"/>
    <property type="evidence" value="ECO:0007669"/>
    <property type="project" value="TreeGrafter"/>
</dbReference>
<dbReference type="SMART" id="SM00356">
    <property type="entry name" value="ZnF_C3H1"/>
    <property type="match status" value="2"/>
</dbReference>
<feature type="compositionally biased region" description="Acidic residues" evidence="5">
    <location>
        <begin position="297"/>
        <end position="310"/>
    </location>
</feature>
<gene>
    <name evidence="7" type="ORF">M408DRAFT_333416</name>
</gene>
<keyword evidence="2 4" id="KW-0863">Zinc-finger</keyword>
<dbReference type="STRING" id="933852.A0A0C3AN96"/>
<evidence type="ECO:0000256" key="2">
    <source>
        <dbReference type="ARBA" id="ARBA00022771"/>
    </source>
</evidence>
<dbReference type="Gene3D" id="4.10.1000.10">
    <property type="entry name" value="Zinc finger, CCCH-type"/>
    <property type="match status" value="1"/>
</dbReference>
<dbReference type="GO" id="GO:0003729">
    <property type="term" value="F:mRNA binding"/>
    <property type="evidence" value="ECO:0007669"/>
    <property type="project" value="TreeGrafter"/>
</dbReference>
<feature type="region of interest" description="Disordered" evidence="5">
    <location>
        <begin position="297"/>
        <end position="357"/>
    </location>
</feature>
<dbReference type="EMBL" id="KN824381">
    <property type="protein sequence ID" value="KIM21499.1"/>
    <property type="molecule type" value="Genomic_DNA"/>
</dbReference>
<reference evidence="7 8" key="1">
    <citation type="submission" date="2014-04" db="EMBL/GenBank/DDBJ databases">
        <authorList>
            <consortium name="DOE Joint Genome Institute"/>
            <person name="Kuo A."/>
            <person name="Zuccaro A."/>
            <person name="Kohler A."/>
            <person name="Nagy L.G."/>
            <person name="Floudas D."/>
            <person name="Copeland A."/>
            <person name="Barry K.W."/>
            <person name="Cichocki N."/>
            <person name="Veneault-Fourrey C."/>
            <person name="LaButti K."/>
            <person name="Lindquist E.A."/>
            <person name="Lipzen A."/>
            <person name="Lundell T."/>
            <person name="Morin E."/>
            <person name="Murat C."/>
            <person name="Sun H."/>
            <person name="Tunlid A."/>
            <person name="Henrissat B."/>
            <person name="Grigoriev I.V."/>
            <person name="Hibbett D.S."/>
            <person name="Martin F."/>
            <person name="Nordberg H.P."/>
            <person name="Cantor M.N."/>
            <person name="Hua S.X."/>
        </authorList>
    </citation>
    <scope>NUCLEOTIDE SEQUENCE [LARGE SCALE GENOMIC DNA]</scope>
    <source>
        <strain evidence="7 8">MAFF 305830</strain>
    </source>
</reference>